<reference evidence="8" key="2">
    <citation type="submission" date="2019-09" db="UniProtKB">
        <authorList>
            <consortium name="WormBaseParasite"/>
        </authorList>
    </citation>
    <scope>IDENTIFICATION</scope>
</reference>
<evidence type="ECO:0000256" key="3">
    <source>
        <dbReference type="ARBA" id="ARBA00022833"/>
    </source>
</evidence>
<sequence length="280" mass="31029">MQSDSSGDPRIHVTLQYGNNKELVILERNDEPQVKNYMTLTFCDFCGALLTGLMRQGLHCLACKCNFHRRCTEAPRNNCVVSTPGLSTMSPVPMGPGGIGIGAPAQPSAALELPHTLAENNYLTPTKCKICDKMLKGLIRQGLKCRDCGVNVHNKCAYQLPSNCTLSDHAVSRMSITETSTPRENLVSMDDEPSSSENIPLFRLPGQASARNTTQPKVEGWMIHFLLSNPERRLKHYWILANDAINMYNEYNEGTFPYLFCGQSFSSPMDTGHSLDKTVP</sequence>
<evidence type="ECO:0000256" key="2">
    <source>
        <dbReference type="ARBA" id="ARBA00022723"/>
    </source>
</evidence>
<dbReference type="GO" id="GO:0008270">
    <property type="term" value="F:zinc ion binding"/>
    <property type="evidence" value="ECO:0007669"/>
    <property type="project" value="UniProtKB-KW"/>
</dbReference>
<protein>
    <submittedName>
        <fullName evidence="8">Protein kinase C</fullName>
    </submittedName>
</protein>
<feature type="region of interest" description="Disordered" evidence="4">
    <location>
        <begin position="178"/>
        <end position="201"/>
    </location>
</feature>
<evidence type="ECO:0000259" key="5">
    <source>
        <dbReference type="PROSITE" id="PS50081"/>
    </source>
</evidence>
<dbReference type="AlphaFoldDB" id="A0A183FH15"/>
<dbReference type="WBParaSite" id="HPBE_0000601201-mRNA-1">
    <property type="protein sequence ID" value="HPBE_0000601201-mRNA-1"/>
    <property type="gene ID" value="HPBE_0000601201"/>
</dbReference>
<evidence type="ECO:0000256" key="4">
    <source>
        <dbReference type="SAM" id="MobiDB-lite"/>
    </source>
</evidence>
<keyword evidence="2" id="KW-0479">Metal-binding</keyword>
<dbReference type="SMART" id="SM00109">
    <property type="entry name" value="C1"/>
    <property type="match status" value="2"/>
</dbReference>
<dbReference type="GO" id="GO:0007200">
    <property type="term" value="P:phospholipase C-activating G protein-coupled receptor signaling pathway"/>
    <property type="evidence" value="ECO:0007669"/>
    <property type="project" value="TreeGrafter"/>
</dbReference>
<feature type="domain" description="Phorbol-ester/DAG-type" evidence="5">
    <location>
        <begin position="114"/>
        <end position="164"/>
    </location>
</feature>
<dbReference type="EMBL" id="UZAH01025580">
    <property type="protein sequence ID" value="VDO66616.1"/>
    <property type="molecule type" value="Genomic_DNA"/>
</dbReference>
<accession>A0A3P7X0S7</accession>
<dbReference type="PROSITE" id="PS00479">
    <property type="entry name" value="ZF_DAG_PE_1"/>
    <property type="match status" value="1"/>
</dbReference>
<dbReference type="GO" id="GO:0016020">
    <property type="term" value="C:membrane"/>
    <property type="evidence" value="ECO:0007669"/>
    <property type="project" value="UniProtKB-SubCell"/>
</dbReference>
<keyword evidence="1" id="KW-0597">Phosphoprotein</keyword>
<keyword evidence="7" id="KW-1185">Reference proteome</keyword>
<keyword evidence="3" id="KW-0862">Zinc</keyword>
<gene>
    <name evidence="6" type="ORF">HPBE_LOCUS6013</name>
</gene>
<proteinExistence type="predicted"/>
<dbReference type="InterPro" id="IPR046349">
    <property type="entry name" value="C1-like_sf"/>
</dbReference>
<evidence type="ECO:0000313" key="8">
    <source>
        <dbReference type="WBParaSite" id="HPBE_0000601201-mRNA-1"/>
    </source>
</evidence>
<dbReference type="PANTHER" id="PTHR22968:SF15">
    <property type="entry name" value="SERINE_THREONINE-PROTEIN KINASE DKF-1"/>
    <property type="match status" value="1"/>
</dbReference>
<dbReference type="CDD" id="cd20798">
    <property type="entry name" value="C1_CeDKF1-like_rpt2"/>
    <property type="match status" value="1"/>
</dbReference>
<dbReference type="Pfam" id="PF00130">
    <property type="entry name" value="C1_1"/>
    <property type="match status" value="2"/>
</dbReference>
<dbReference type="Proteomes" id="UP000050761">
    <property type="component" value="Unassembled WGS sequence"/>
</dbReference>
<organism evidence="7 8">
    <name type="scientific">Heligmosomoides polygyrus</name>
    <name type="common">Parasitic roundworm</name>
    <dbReference type="NCBI Taxonomy" id="6339"/>
    <lineage>
        <taxon>Eukaryota</taxon>
        <taxon>Metazoa</taxon>
        <taxon>Ecdysozoa</taxon>
        <taxon>Nematoda</taxon>
        <taxon>Chromadorea</taxon>
        <taxon>Rhabditida</taxon>
        <taxon>Rhabditina</taxon>
        <taxon>Rhabditomorpha</taxon>
        <taxon>Strongyloidea</taxon>
        <taxon>Heligmosomidae</taxon>
        <taxon>Heligmosomoides</taxon>
    </lineage>
</organism>
<dbReference type="SUPFAM" id="SSF57889">
    <property type="entry name" value="Cysteine-rich domain"/>
    <property type="match status" value="2"/>
</dbReference>
<dbReference type="GO" id="GO:0035556">
    <property type="term" value="P:intracellular signal transduction"/>
    <property type="evidence" value="ECO:0007669"/>
    <property type="project" value="TreeGrafter"/>
</dbReference>
<dbReference type="GO" id="GO:0004697">
    <property type="term" value="F:diacylglycerol-dependent serine/threonine kinase activity"/>
    <property type="evidence" value="ECO:0007669"/>
    <property type="project" value="UniProtKB-EC"/>
</dbReference>
<name>A0A183FH15_HELPZ</name>
<feature type="domain" description="Phorbol-ester/DAG-type" evidence="5">
    <location>
        <begin position="29"/>
        <end position="79"/>
    </location>
</feature>
<dbReference type="PANTHER" id="PTHR22968">
    <property type="entry name" value="PROTEIN KINASE C, MU"/>
    <property type="match status" value="1"/>
</dbReference>
<dbReference type="GO" id="GO:0005829">
    <property type="term" value="C:cytosol"/>
    <property type="evidence" value="ECO:0007669"/>
    <property type="project" value="TreeGrafter"/>
</dbReference>
<dbReference type="PROSITE" id="PS50081">
    <property type="entry name" value="ZF_DAG_PE_2"/>
    <property type="match status" value="2"/>
</dbReference>
<dbReference type="InterPro" id="IPR002219">
    <property type="entry name" value="PKC_DAG/PE"/>
</dbReference>
<reference evidence="6 7" key="1">
    <citation type="submission" date="2018-11" db="EMBL/GenBank/DDBJ databases">
        <authorList>
            <consortium name="Pathogen Informatics"/>
        </authorList>
    </citation>
    <scope>NUCLEOTIDE SEQUENCE [LARGE SCALE GENOMIC DNA]</scope>
</reference>
<dbReference type="InterPro" id="IPR011993">
    <property type="entry name" value="PH-like_dom_sf"/>
</dbReference>
<evidence type="ECO:0000313" key="6">
    <source>
        <dbReference type="EMBL" id="VDO66616.1"/>
    </source>
</evidence>
<accession>A0A183FH15</accession>
<evidence type="ECO:0000313" key="7">
    <source>
        <dbReference type="Proteomes" id="UP000050761"/>
    </source>
</evidence>
<dbReference type="Gene3D" id="2.30.29.30">
    <property type="entry name" value="Pleckstrin-homology domain (PH domain)/Phosphotyrosine-binding domain (PTB)"/>
    <property type="match status" value="1"/>
</dbReference>
<evidence type="ECO:0000256" key="1">
    <source>
        <dbReference type="ARBA" id="ARBA00022553"/>
    </source>
</evidence>
<dbReference type="Gene3D" id="3.30.60.20">
    <property type="match status" value="2"/>
</dbReference>
<dbReference type="OrthoDB" id="10252171at2759"/>